<dbReference type="SUPFAM" id="SSF143800">
    <property type="entry name" value="L28p-like"/>
    <property type="match status" value="1"/>
</dbReference>
<dbReference type="GO" id="GO:1990904">
    <property type="term" value="C:ribonucleoprotein complex"/>
    <property type="evidence" value="ECO:0007669"/>
    <property type="project" value="UniProtKB-KW"/>
</dbReference>
<organism evidence="5">
    <name type="scientific">Nitzschia sp. PL1-4</name>
    <dbReference type="NCBI Taxonomy" id="2083272"/>
    <lineage>
        <taxon>Eukaryota</taxon>
        <taxon>Sar</taxon>
        <taxon>Stramenopiles</taxon>
        <taxon>Ochrophyta</taxon>
        <taxon>Bacillariophyta</taxon>
        <taxon>Bacillariophyceae</taxon>
        <taxon>Bacillariophycidae</taxon>
        <taxon>Bacillariales</taxon>
        <taxon>Bacillariaceae</taxon>
        <taxon>Nitzschia</taxon>
    </lineage>
</organism>
<geneLocation type="plastid" evidence="5"/>
<dbReference type="InterPro" id="IPR034704">
    <property type="entry name" value="Ribosomal_bL28/bL31-like_sf"/>
</dbReference>
<dbReference type="GO" id="GO:0003735">
    <property type="term" value="F:structural constituent of ribosome"/>
    <property type="evidence" value="ECO:0007669"/>
    <property type="project" value="InterPro"/>
</dbReference>
<evidence type="ECO:0000256" key="4">
    <source>
        <dbReference type="ARBA" id="ARBA00035529"/>
    </source>
</evidence>
<evidence type="ECO:0000256" key="2">
    <source>
        <dbReference type="ARBA" id="ARBA00023274"/>
    </source>
</evidence>
<reference evidence="5" key="1">
    <citation type="submission" date="2018-02" db="EMBL/GenBank/DDBJ databases">
        <title>Evolution and diversity of non-photosynthetic diatom plastid genomes.</title>
        <authorList>
            <person name="Kamikawa R."/>
            <person name="Ishii K."/>
        </authorList>
    </citation>
    <scope>NUCLEOTIDE SEQUENCE</scope>
    <source>
        <strain evidence="5">PL1-4</strain>
    </source>
</reference>
<dbReference type="Gene3D" id="4.10.830.30">
    <property type="entry name" value="Ribosomal protein L31"/>
    <property type="match status" value="1"/>
</dbReference>
<proteinExistence type="predicted"/>
<evidence type="ECO:0000313" key="5">
    <source>
        <dbReference type="EMBL" id="BBC77562.1"/>
    </source>
</evidence>
<keyword evidence="2" id="KW-0687">Ribonucleoprotein</keyword>
<dbReference type="GO" id="GO:0006412">
    <property type="term" value="P:translation"/>
    <property type="evidence" value="ECO:0007669"/>
    <property type="project" value="InterPro"/>
</dbReference>
<dbReference type="AlphaFoldDB" id="A0A2Z5ZAI4"/>
<dbReference type="InterPro" id="IPR002150">
    <property type="entry name" value="Ribosomal_bL31"/>
</dbReference>
<sequence>MNNKKKNWFSKSIIFYENIPICLIGSTKKKLFIDTWLANNSFYRKKQDLLNNEGRIEQFIKKYKFQ</sequence>
<evidence type="ECO:0000256" key="1">
    <source>
        <dbReference type="ARBA" id="ARBA00022980"/>
    </source>
</evidence>
<dbReference type="Pfam" id="PF01197">
    <property type="entry name" value="Ribosomal_L31"/>
    <property type="match status" value="1"/>
</dbReference>
<keyword evidence="1 5" id="KW-0689">Ribosomal protein</keyword>
<keyword evidence="5" id="KW-0934">Plastid</keyword>
<dbReference type="EMBL" id="AP018506">
    <property type="protein sequence ID" value="BBC77562.1"/>
    <property type="molecule type" value="Genomic_DNA"/>
</dbReference>
<accession>A0A2Z5ZAI4</accession>
<dbReference type="InterPro" id="IPR042105">
    <property type="entry name" value="Ribosomal_bL31_sf"/>
</dbReference>
<name>A0A2Z5ZAI4_9STRA</name>
<dbReference type="GO" id="GO:0005840">
    <property type="term" value="C:ribosome"/>
    <property type="evidence" value="ECO:0007669"/>
    <property type="project" value="UniProtKB-KW"/>
</dbReference>
<gene>
    <name evidence="5" type="primary">rpl31</name>
</gene>
<protein>
    <recommendedName>
        <fullName evidence="3">Large ribosomal subunit protein bL31c</fullName>
    </recommendedName>
    <alternativeName>
        <fullName evidence="4">50S ribosomal protein L31, chloroplastic</fullName>
    </alternativeName>
</protein>
<evidence type="ECO:0000256" key="3">
    <source>
        <dbReference type="ARBA" id="ARBA00035270"/>
    </source>
</evidence>